<evidence type="ECO:0000259" key="8">
    <source>
        <dbReference type="Pfam" id="PF00590"/>
    </source>
</evidence>
<gene>
    <name evidence="9" type="primary">cobA</name>
    <name evidence="9" type="ORF">E1832_01950</name>
</gene>
<evidence type="ECO:0000256" key="4">
    <source>
        <dbReference type="ARBA" id="ARBA00022679"/>
    </source>
</evidence>
<name>A0A4R5VHY7_9RHOB</name>
<keyword evidence="3 9" id="KW-0489">Methyltransferase</keyword>
<dbReference type="InterPro" id="IPR014776">
    <property type="entry name" value="4pyrrole_Mease_sub2"/>
</dbReference>
<comment type="pathway">
    <text evidence="7">Porphyrin-containing compound metabolism; siroheme biosynthesis; precorrin-2 from uroporphyrinogen III: step 1/1.</text>
</comment>
<dbReference type="GO" id="GO:0032259">
    <property type="term" value="P:methylation"/>
    <property type="evidence" value="ECO:0007669"/>
    <property type="project" value="UniProtKB-KW"/>
</dbReference>
<feature type="domain" description="Tetrapyrrole methylase" evidence="8">
    <location>
        <begin position="50"/>
        <end position="259"/>
    </location>
</feature>
<evidence type="ECO:0000256" key="1">
    <source>
        <dbReference type="ARBA" id="ARBA00005879"/>
    </source>
</evidence>
<evidence type="ECO:0000256" key="5">
    <source>
        <dbReference type="ARBA" id="ARBA00022691"/>
    </source>
</evidence>
<dbReference type="InterPro" id="IPR050161">
    <property type="entry name" value="Siro_Cobalamin_biosynth"/>
</dbReference>
<proteinExistence type="inferred from homology"/>
<comment type="caution">
    <text evidence="9">The sequence shown here is derived from an EMBL/GenBank/DDBJ whole genome shotgun (WGS) entry which is preliminary data.</text>
</comment>
<keyword evidence="5" id="KW-0949">S-adenosyl-L-methionine</keyword>
<dbReference type="Gene3D" id="3.40.1010.10">
    <property type="entry name" value="Cobalt-precorrin-4 Transmethylase, Domain 1"/>
    <property type="match status" value="1"/>
</dbReference>
<dbReference type="Gene3D" id="3.30.950.10">
    <property type="entry name" value="Methyltransferase, Cobalt-precorrin-4 Transmethylase, Domain 2"/>
    <property type="match status" value="1"/>
</dbReference>
<dbReference type="CDD" id="cd11642">
    <property type="entry name" value="SUMT"/>
    <property type="match status" value="1"/>
</dbReference>
<dbReference type="InterPro" id="IPR000878">
    <property type="entry name" value="4pyrrol_Mease"/>
</dbReference>
<evidence type="ECO:0000256" key="2">
    <source>
        <dbReference type="ARBA" id="ARBA00012162"/>
    </source>
</evidence>
<evidence type="ECO:0000256" key="7">
    <source>
        <dbReference type="ARBA" id="ARBA00025705"/>
    </source>
</evidence>
<evidence type="ECO:0000256" key="3">
    <source>
        <dbReference type="ARBA" id="ARBA00022603"/>
    </source>
</evidence>
<evidence type="ECO:0000313" key="10">
    <source>
        <dbReference type="Proteomes" id="UP000295301"/>
    </source>
</evidence>
<dbReference type="Pfam" id="PF00590">
    <property type="entry name" value="TP_methylase"/>
    <property type="match status" value="1"/>
</dbReference>
<dbReference type="Proteomes" id="UP000295301">
    <property type="component" value="Unassembled WGS sequence"/>
</dbReference>
<sequence>MEQMSLFIQPYGIYAGYFPIFQLKSIATDGPDMQIVSRPTSGFTFGPGTVAFTGAGPGDPDLLTRQALRALRLADVILHDSLISDAILAEAGPDARLIETGKRGFAPSVAQDDINAQIIAQARSGARVVRLKSGDPTVFGRLDEEIEACDAARIRWQILPGLTAASAAVAALGQSLTRRGRNSSVRLLTGHDMAGFADHDWTALARPGEVAAIYMGKSSARFVQGRLIMHGADRATPVTLVENASRPDQRILATTLDRLPADLAAAGLTGPALTLYGLAPRAAALALPELTQTHKELA</sequence>
<dbReference type="InterPro" id="IPR014777">
    <property type="entry name" value="4pyrrole_Mease_sub1"/>
</dbReference>
<dbReference type="InterPro" id="IPR035996">
    <property type="entry name" value="4pyrrol_Methylase_sf"/>
</dbReference>
<dbReference type="GO" id="GO:0019354">
    <property type="term" value="P:siroheme biosynthetic process"/>
    <property type="evidence" value="ECO:0007669"/>
    <property type="project" value="UniProtKB-UniPathway"/>
</dbReference>
<organism evidence="9 10">
    <name type="scientific">Antarcticimicrobium luteum</name>
    <dbReference type="NCBI Taxonomy" id="2547397"/>
    <lineage>
        <taxon>Bacteria</taxon>
        <taxon>Pseudomonadati</taxon>
        <taxon>Pseudomonadota</taxon>
        <taxon>Alphaproteobacteria</taxon>
        <taxon>Rhodobacterales</taxon>
        <taxon>Paracoccaceae</taxon>
        <taxon>Antarcticimicrobium</taxon>
    </lineage>
</organism>
<dbReference type="PANTHER" id="PTHR45790">
    <property type="entry name" value="SIROHEME SYNTHASE-RELATED"/>
    <property type="match status" value="1"/>
</dbReference>
<dbReference type="AlphaFoldDB" id="A0A4R5VHY7"/>
<evidence type="ECO:0000256" key="6">
    <source>
        <dbReference type="ARBA" id="ARBA00023244"/>
    </source>
</evidence>
<dbReference type="SUPFAM" id="SSF53790">
    <property type="entry name" value="Tetrapyrrole methylase"/>
    <property type="match status" value="1"/>
</dbReference>
<evidence type="ECO:0000313" key="9">
    <source>
        <dbReference type="EMBL" id="TDK52152.1"/>
    </source>
</evidence>
<keyword evidence="10" id="KW-1185">Reference proteome</keyword>
<dbReference type="EMBL" id="SMUV01000039">
    <property type="protein sequence ID" value="TDK52152.1"/>
    <property type="molecule type" value="Genomic_DNA"/>
</dbReference>
<dbReference type="OrthoDB" id="9815856at2"/>
<dbReference type="UniPathway" id="UPA00262">
    <property type="reaction ID" value="UER00211"/>
</dbReference>
<dbReference type="NCBIfam" id="TIGR01469">
    <property type="entry name" value="cobA_cysG_Cterm"/>
    <property type="match status" value="1"/>
</dbReference>
<keyword evidence="4 9" id="KW-0808">Transferase</keyword>
<dbReference type="InterPro" id="IPR006366">
    <property type="entry name" value="CobA/CysG_C"/>
</dbReference>
<keyword evidence="6" id="KW-0627">Porphyrin biosynthesis</keyword>
<reference evidence="9 10" key="1">
    <citation type="submission" date="2019-03" db="EMBL/GenBank/DDBJ databases">
        <title>Ruegeria lutea sp. nov., a novel strain, isolated from marine sediment, the Masan Bay, South Korea.</title>
        <authorList>
            <person name="Kim J."/>
            <person name="Kim D.-Y."/>
            <person name="Lee S.-S."/>
        </authorList>
    </citation>
    <scope>NUCLEOTIDE SEQUENCE [LARGE SCALE GENOMIC DNA]</scope>
    <source>
        <strain evidence="9 10">318-1</strain>
    </source>
</reference>
<accession>A0A4R5VHY7</accession>
<protein>
    <recommendedName>
        <fullName evidence="2">uroporphyrinogen-III C-methyltransferase</fullName>
        <ecNumber evidence="2">2.1.1.107</ecNumber>
    </recommendedName>
</protein>
<dbReference type="EC" id="2.1.1.107" evidence="2"/>
<comment type="similarity">
    <text evidence="1">Belongs to the precorrin methyltransferase family.</text>
</comment>
<dbReference type="GO" id="GO:0004851">
    <property type="term" value="F:uroporphyrin-III C-methyltransferase activity"/>
    <property type="evidence" value="ECO:0007669"/>
    <property type="project" value="UniProtKB-EC"/>
</dbReference>
<dbReference type="PANTHER" id="PTHR45790:SF3">
    <property type="entry name" value="S-ADENOSYL-L-METHIONINE-DEPENDENT UROPORPHYRINOGEN III METHYLTRANSFERASE, CHLOROPLASTIC"/>
    <property type="match status" value="1"/>
</dbReference>
<dbReference type="FunFam" id="3.40.1010.10:FF:000001">
    <property type="entry name" value="Siroheme synthase"/>
    <property type="match status" value="1"/>
</dbReference>
<dbReference type="NCBIfam" id="NF004790">
    <property type="entry name" value="PRK06136.1"/>
    <property type="match status" value="1"/>
</dbReference>